<proteinExistence type="predicted"/>
<keyword evidence="2" id="KW-1185">Reference proteome</keyword>
<organism evidence="1 2">
    <name type="scientific">Paenibacillus vulneris</name>
    <dbReference type="NCBI Taxonomy" id="1133364"/>
    <lineage>
        <taxon>Bacteria</taxon>
        <taxon>Bacillati</taxon>
        <taxon>Bacillota</taxon>
        <taxon>Bacilli</taxon>
        <taxon>Bacillales</taxon>
        <taxon>Paenibacillaceae</taxon>
        <taxon>Paenibacillus</taxon>
    </lineage>
</organism>
<reference evidence="2" key="1">
    <citation type="journal article" date="2019" name="Int. J. Syst. Evol. Microbiol.">
        <title>The Global Catalogue of Microorganisms (GCM) 10K type strain sequencing project: providing services to taxonomists for standard genome sequencing and annotation.</title>
        <authorList>
            <consortium name="The Broad Institute Genomics Platform"/>
            <consortium name="The Broad Institute Genome Sequencing Center for Infectious Disease"/>
            <person name="Wu L."/>
            <person name="Ma J."/>
        </authorList>
    </citation>
    <scope>NUCLEOTIDE SEQUENCE [LARGE SCALE GENOMIC DNA]</scope>
    <source>
        <strain evidence="2">CCUG 53270</strain>
    </source>
</reference>
<dbReference type="EMBL" id="JBHTLU010000041">
    <property type="protein sequence ID" value="MFD1224023.1"/>
    <property type="molecule type" value="Genomic_DNA"/>
</dbReference>
<sequence>MATVVRHKESGKTYVLVGTGYGAYKAMLPSVLGGSLFPHEESAEIPLAAVSDRYGNIIWMLTEELQVIEIDGQPVQSFFPDEPALQYQHTAEVLDEACPACGFRVTSITKSCPSCGLTLLPDEHEEA</sequence>
<evidence type="ECO:0000313" key="1">
    <source>
        <dbReference type="EMBL" id="MFD1224023.1"/>
    </source>
</evidence>
<protein>
    <recommendedName>
        <fullName evidence="3">Zinc ribbon domain-containing protein</fullName>
    </recommendedName>
</protein>
<evidence type="ECO:0000313" key="2">
    <source>
        <dbReference type="Proteomes" id="UP001597180"/>
    </source>
</evidence>
<comment type="caution">
    <text evidence="1">The sequence shown here is derived from an EMBL/GenBank/DDBJ whole genome shotgun (WGS) entry which is preliminary data.</text>
</comment>
<name>A0ABW3UTF1_9BACL</name>
<accession>A0ABW3UTF1</accession>
<dbReference type="RefSeq" id="WP_345589350.1">
    <property type="nucleotide sequence ID" value="NZ_BAABJG010000017.1"/>
</dbReference>
<dbReference type="Proteomes" id="UP001597180">
    <property type="component" value="Unassembled WGS sequence"/>
</dbReference>
<gene>
    <name evidence="1" type="ORF">ACFQ4B_28270</name>
</gene>
<evidence type="ECO:0008006" key="3">
    <source>
        <dbReference type="Google" id="ProtNLM"/>
    </source>
</evidence>